<keyword evidence="2" id="KW-0472">Membrane</keyword>
<feature type="region of interest" description="Disordered" evidence="1">
    <location>
        <begin position="61"/>
        <end position="123"/>
    </location>
</feature>
<evidence type="ECO:0000256" key="2">
    <source>
        <dbReference type="SAM" id="Phobius"/>
    </source>
</evidence>
<dbReference type="InterPro" id="IPR036291">
    <property type="entry name" value="NAD(P)-bd_dom_sf"/>
</dbReference>
<keyword evidence="4" id="KW-1185">Reference proteome</keyword>
<organism evidence="3 4">
    <name type="scientific">Streptomyces albospinus</name>
    <dbReference type="NCBI Taxonomy" id="285515"/>
    <lineage>
        <taxon>Bacteria</taxon>
        <taxon>Bacillati</taxon>
        <taxon>Actinomycetota</taxon>
        <taxon>Actinomycetes</taxon>
        <taxon>Kitasatosporales</taxon>
        <taxon>Streptomycetaceae</taxon>
        <taxon>Streptomyces</taxon>
    </lineage>
</organism>
<keyword evidence="2" id="KW-1133">Transmembrane helix</keyword>
<keyword evidence="2" id="KW-0812">Transmembrane</keyword>
<evidence type="ECO:0000313" key="3">
    <source>
        <dbReference type="EMBL" id="GGU74746.1"/>
    </source>
</evidence>
<feature type="transmembrane region" description="Helical" evidence="2">
    <location>
        <begin position="40"/>
        <end position="59"/>
    </location>
</feature>
<evidence type="ECO:0000256" key="1">
    <source>
        <dbReference type="SAM" id="MobiDB-lite"/>
    </source>
</evidence>
<dbReference type="Proteomes" id="UP000654471">
    <property type="component" value="Unassembled WGS sequence"/>
</dbReference>
<proteinExistence type="predicted"/>
<evidence type="ECO:0000313" key="4">
    <source>
        <dbReference type="Proteomes" id="UP000654471"/>
    </source>
</evidence>
<dbReference type="EMBL" id="BMRP01000016">
    <property type="protein sequence ID" value="GGU74746.1"/>
    <property type="molecule type" value="Genomic_DNA"/>
</dbReference>
<dbReference type="RefSeq" id="WP_229852501.1">
    <property type="nucleotide sequence ID" value="NZ_BMRP01000016.1"/>
</dbReference>
<name>A0ABQ2V9I0_9ACTN</name>
<comment type="caution">
    <text evidence="3">The sequence shown here is derived from an EMBL/GenBank/DDBJ whole genome shotgun (WGS) entry which is preliminary data.</text>
</comment>
<dbReference type="SUPFAM" id="SSF51735">
    <property type="entry name" value="NAD(P)-binding Rossmann-fold domains"/>
    <property type="match status" value="1"/>
</dbReference>
<sequence length="151" mass="16294">MKIAVLGTGGGGRAHAARLAEFGHEDYVGAARRMELYAHMHAAIGLALGLGNHFGVKVIRRRRPLREHKSPGCADQGPHPASRANPQRPPLPFGRHPFTAPVTTQSYGDIEPPPPTENGPSVPRLLLLVPTRDRRANSHVENVSARMGCVL</sequence>
<reference evidence="4" key="1">
    <citation type="journal article" date="2019" name="Int. J. Syst. Evol. Microbiol.">
        <title>The Global Catalogue of Microorganisms (GCM) 10K type strain sequencing project: providing services to taxonomists for standard genome sequencing and annotation.</title>
        <authorList>
            <consortium name="The Broad Institute Genomics Platform"/>
            <consortium name="The Broad Institute Genome Sequencing Center for Infectious Disease"/>
            <person name="Wu L."/>
            <person name="Ma J."/>
        </authorList>
    </citation>
    <scope>NUCLEOTIDE SEQUENCE [LARGE SCALE GENOMIC DNA]</scope>
    <source>
        <strain evidence="4">JCM 3399</strain>
    </source>
</reference>
<gene>
    <name evidence="3" type="ORF">GCM10010211_45820</name>
</gene>
<protein>
    <submittedName>
        <fullName evidence="3">Uncharacterized protein</fullName>
    </submittedName>
</protein>
<accession>A0ABQ2V9I0</accession>